<dbReference type="InterPro" id="IPR004046">
    <property type="entry name" value="GST_C"/>
</dbReference>
<dbReference type="GO" id="GO:0004364">
    <property type="term" value="F:glutathione transferase activity"/>
    <property type="evidence" value="ECO:0007669"/>
    <property type="project" value="TreeGrafter"/>
</dbReference>
<feature type="domain" description="GST N-terminal" evidence="2">
    <location>
        <begin position="1"/>
        <end position="82"/>
    </location>
</feature>
<dbReference type="SUPFAM" id="SSF47616">
    <property type="entry name" value="GST C-terminal domain-like"/>
    <property type="match status" value="1"/>
</dbReference>
<sequence>MTIDLYNTSGSPPCRTVRMVAKVLGVPLNVKELDLVGKANHKPEFVKLNPFKKIPTLVDDGFAVYESNAILYYLINKYAPDTPLYPKCPKARAKVDIVLATITSNIQPHYFDFFRQRFFELRKPTPEELVELEENVLRGFEHLVGDGKYAVGDSLTVADVALVVYLSTPLELKFASSEKFPKLASYYNRIKQELPGYEEINRPGIELMLKRIEQLA</sequence>
<feature type="domain" description="GST C-terminal" evidence="3">
    <location>
        <begin position="88"/>
        <end position="216"/>
    </location>
</feature>
<dbReference type="PANTHER" id="PTHR43969">
    <property type="entry name" value="GLUTATHIONE S TRANSFERASE D10, ISOFORM A-RELATED"/>
    <property type="match status" value="1"/>
</dbReference>
<evidence type="ECO:0000313" key="4">
    <source>
        <dbReference type="EMBL" id="MBY07251.1"/>
    </source>
</evidence>
<dbReference type="InterPro" id="IPR010987">
    <property type="entry name" value="Glutathione-S-Trfase_C-like"/>
</dbReference>
<dbReference type="GO" id="GO:0006749">
    <property type="term" value="P:glutathione metabolic process"/>
    <property type="evidence" value="ECO:0007669"/>
    <property type="project" value="TreeGrafter"/>
</dbReference>
<dbReference type="Gene3D" id="3.40.30.10">
    <property type="entry name" value="Glutaredoxin"/>
    <property type="match status" value="1"/>
</dbReference>
<dbReference type="InterPro" id="IPR036282">
    <property type="entry name" value="Glutathione-S-Trfase_C_sf"/>
</dbReference>
<evidence type="ECO:0000259" key="3">
    <source>
        <dbReference type="PROSITE" id="PS50405"/>
    </source>
</evidence>
<comment type="subunit">
    <text evidence="1">Homodimer.</text>
</comment>
<dbReference type="Pfam" id="PF00043">
    <property type="entry name" value="GST_C"/>
    <property type="match status" value="1"/>
</dbReference>
<proteinExistence type="predicted"/>
<dbReference type="SFLD" id="SFLDS00019">
    <property type="entry name" value="Glutathione_Transferase_(cytos"/>
    <property type="match status" value="1"/>
</dbReference>
<dbReference type="FunFam" id="3.40.30.10:FF:000034">
    <property type="entry name" value="glutathione S-transferase 1"/>
    <property type="match status" value="1"/>
</dbReference>
<dbReference type="Pfam" id="PF13417">
    <property type="entry name" value="GST_N_3"/>
    <property type="match status" value="1"/>
</dbReference>
<protein>
    <submittedName>
        <fullName evidence="4">Putative glutathione s-transferase ixodes scapularis glutathione s-transferase</fullName>
    </submittedName>
</protein>
<organism evidence="4">
    <name type="scientific">Ornithodoros turicata</name>
    <dbReference type="NCBI Taxonomy" id="34597"/>
    <lineage>
        <taxon>Eukaryota</taxon>
        <taxon>Metazoa</taxon>
        <taxon>Ecdysozoa</taxon>
        <taxon>Arthropoda</taxon>
        <taxon>Chelicerata</taxon>
        <taxon>Arachnida</taxon>
        <taxon>Acari</taxon>
        <taxon>Parasitiformes</taxon>
        <taxon>Ixodida</taxon>
        <taxon>Ixodoidea</taxon>
        <taxon>Argasidae</taxon>
        <taxon>Ornithodorinae</taxon>
        <taxon>Ornithodoros</taxon>
    </lineage>
</organism>
<dbReference type="PANTHER" id="PTHR43969:SF9">
    <property type="entry name" value="GLUTATHIONE S TRANSFERASE D10, ISOFORM A-RELATED"/>
    <property type="match status" value="1"/>
</dbReference>
<dbReference type="InterPro" id="IPR004045">
    <property type="entry name" value="Glutathione_S-Trfase_N"/>
</dbReference>
<dbReference type="PROSITE" id="PS50405">
    <property type="entry name" value="GST_CTER"/>
    <property type="match status" value="1"/>
</dbReference>
<dbReference type="SFLD" id="SFLDG00358">
    <property type="entry name" value="Main_(cytGST)"/>
    <property type="match status" value="1"/>
</dbReference>
<evidence type="ECO:0000259" key="2">
    <source>
        <dbReference type="PROSITE" id="PS50404"/>
    </source>
</evidence>
<evidence type="ECO:0000256" key="1">
    <source>
        <dbReference type="ARBA" id="ARBA00011738"/>
    </source>
</evidence>
<name>A0A2R5LCK1_9ACAR</name>
<dbReference type="Gene3D" id="1.20.1050.10">
    <property type="match status" value="1"/>
</dbReference>
<dbReference type="SUPFAM" id="SSF52833">
    <property type="entry name" value="Thioredoxin-like"/>
    <property type="match status" value="1"/>
</dbReference>
<dbReference type="InterPro" id="IPR036249">
    <property type="entry name" value="Thioredoxin-like_sf"/>
</dbReference>
<accession>A0A2R5LCK1</accession>
<dbReference type="AlphaFoldDB" id="A0A2R5LCK1"/>
<dbReference type="InterPro" id="IPR040079">
    <property type="entry name" value="Glutathione_S-Trfase"/>
</dbReference>
<dbReference type="PROSITE" id="PS50404">
    <property type="entry name" value="GST_NTER"/>
    <property type="match status" value="1"/>
</dbReference>
<reference evidence="4" key="1">
    <citation type="submission" date="2018-03" db="EMBL/GenBank/DDBJ databases">
        <title>The relapsing fever spirochete Borrelia turicatae persists in the highly oxidative environment of its soft-bodied tick vector.</title>
        <authorList>
            <person name="Bourret T.J."/>
            <person name="Boyle W.K."/>
            <person name="Valenzuela J.G."/>
            <person name="Oliveira F."/>
            <person name="Lopez J.E."/>
        </authorList>
    </citation>
    <scope>NUCLEOTIDE SEQUENCE</scope>
    <source>
        <strain evidence="4">Kansas strain/isolate</strain>
        <tissue evidence="4">Salivary glands</tissue>
    </source>
</reference>
<dbReference type="EMBL" id="GGLE01003125">
    <property type="protein sequence ID" value="MBY07251.1"/>
    <property type="molecule type" value="Transcribed_RNA"/>
</dbReference>
<keyword evidence="4" id="KW-0808">Transferase</keyword>